<keyword evidence="2" id="KW-0805">Transcription regulation</keyword>
<dbReference type="Proteomes" id="UP001293254">
    <property type="component" value="Unassembled WGS sequence"/>
</dbReference>
<organism evidence="7 8">
    <name type="scientific">Sesamum alatum</name>
    <dbReference type="NCBI Taxonomy" id="300844"/>
    <lineage>
        <taxon>Eukaryota</taxon>
        <taxon>Viridiplantae</taxon>
        <taxon>Streptophyta</taxon>
        <taxon>Embryophyta</taxon>
        <taxon>Tracheophyta</taxon>
        <taxon>Spermatophyta</taxon>
        <taxon>Magnoliopsida</taxon>
        <taxon>eudicotyledons</taxon>
        <taxon>Gunneridae</taxon>
        <taxon>Pentapetalae</taxon>
        <taxon>asterids</taxon>
        <taxon>lamiids</taxon>
        <taxon>Lamiales</taxon>
        <taxon>Pedaliaceae</taxon>
        <taxon>Sesamum</taxon>
    </lineage>
</organism>
<dbReference type="PRINTS" id="PR00404">
    <property type="entry name" value="MADSDOMAIN"/>
</dbReference>
<keyword evidence="3" id="KW-0238">DNA-binding</keyword>
<accession>A0AAE2CXE5</accession>
<feature type="domain" description="MADS-box" evidence="6">
    <location>
        <begin position="16"/>
        <end position="76"/>
    </location>
</feature>
<proteinExistence type="predicted"/>
<evidence type="ECO:0000313" key="8">
    <source>
        <dbReference type="Proteomes" id="UP001293254"/>
    </source>
</evidence>
<dbReference type="InterPro" id="IPR002100">
    <property type="entry name" value="TF_MADSbox"/>
</dbReference>
<evidence type="ECO:0000256" key="4">
    <source>
        <dbReference type="ARBA" id="ARBA00023163"/>
    </source>
</evidence>
<dbReference type="Gene3D" id="3.40.1810.10">
    <property type="entry name" value="Transcription factor, MADS-box"/>
    <property type="match status" value="1"/>
</dbReference>
<dbReference type="InterPro" id="IPR036879">
    <property type="entry name" value="TF_MADSbox_sf"/>
</dbReference>
<evidence type="ECO:0000256" key="3">
    <source>
        <dbReference type="ARBA" id="ARBA00023125"/>
    </source>
</evidence>
<dbReference type="Pfam" id="PF00319">
    <property type="entry name" value="SRF-TF"/>
    <property type="match status" value="1"/>
</dbReference>
<dbReference type="AlphaFoldDB" id="A0AAE2CXE5"/>
<dbReference type="PANTHER" id="PTHR11945">
    <property type="entry name" value="MADS BOX PROTEIN"/>
    <property type="match status" value="1"/>
</dbReference>
<evidence type="ECO:0000256" key="2">
    <source>
        <dbReference type="ARBA" id="ARBA00023015"/>
    </source>
</evidence>
<protein>
    <submittedName>
        <fullName evidence="7">Agamous-like MADS-box protein</fullName>
    </submittedName>
</protein>
<dbReference type="PANTHER" id="PTHR11945:SF723">
    <property type="entry name" value="AGAMOUS-LIKE MADS-BOX PROTEIN AGL62"/>
    <property type="match status" value="1"/>
</dbReference>
<dbReference type="GO" id="GO:0005634">
    <property type="term" value="C:nucleus"/>
    <property type="evidence" value="ECO:0007669"/>
    <property type="project" value="UniProtKB-SubCell"/>
</dbReference>
<gene>
    <name evidence="7" type="ORF">Salat_0135900</name>
</gene>
<dbReference type="PROSITE" id="PS50066">
    <property type="entry name" value="MADS_BOX_2"/>
    <property type="match status" value="1"/>
</dbReference>
<evidence type="ECO:0000256" key="1">
    <source>
        <dbReference type="ARBA" id="ARBA00004123"/>
    </source>
</evidence>
<keyword evidence="8" id="KW-1185">Reference proteome</keyword>
<name>A0AAE2CXE5_9LAMI</name>
<comment type="subcellular location">
    <subcellularLocation>
        <location evidence="1">Nucleus</location>
    </subcellularLocation>
</comment>
<dbReference type="SMART" id="SM00432">
    <property type="entry name" value="MADS"/>
    <property type="match status" value="1"/>
</dbReference>
<dbReference type="EMBL" id="JACGWO010000001">
    <property type="protein sequence ID" value="KAK4438018.1"/>
    <property type="molecule type" value="Genomic_DNA"/>
</dbReference>
<comment type="caution">
    <text evidence="7">The sequence shown here is derived from an EMBL/GenBank/DDBJ whole genome shotgun (WGS) entry which is preliminary data.</text>
</comment>
<dbReference type="SUPFAM" id="SSF55455">
    <property type="entry name" value="SRF-like"/>
    <property type="match status" value="1"/>
</dbReference>
<dbReference type="GO" id="GO:0046983">
    <property type="term" value="F:protein dimerization activity"/>
    <property type="evidence" value="ECO:0007669"/>
    <property type="project" value="InterPro"/>
</dbReference>
<evidence type="ECO:0000259" key="6">
    <source>
        <dbReference type="PROSITE" id="PS50066"/>
    </source>
</evidence>
<keyword evidence="5" id="KW-0539">Nucleus</keyword>
<dbReference type="GO" id="GO:0000981">
    <property type="term" value="F:DNA-binding transcription factor activity, RNA polymerase II-specific"/>
    <property type="evidence" value="ECO:0007669"/>
    <property type="project" value="TreeGrafter"/>
</dbReference>
<keyword evidence="4" id="KW-0804">Transcription</keyword>
<dbReference type="GO" id="GO:0000978">
    <property type="term" value="F:RNA polymerase II cis-regulatory region sequence-specific DNA binding"/>
    <property type="evidence" value="ECO:0007669"/>
    <property type="project" value="TreeGrafter"/>
</dbReference>
<reference evidence="7" key="2">
    <citation type="journal article" date="2024" name="Plant">
        <title>Genomic evolution and insights into agronomic trait innovations of Sesamum species.</title>
        <authorList>
            <person name="Miao H."/>
            <person name="Wang L."/>
            <person name="Qu L."/>
            <person name="Liu H."/>
            <person name="Sun Y."/>
            <person name="Le M."/>
            <person name="Wang Q."/>
            <person name="Wei S."/>
            <person name="Zheng Y."/>
            <person name="Lin W."/>
            <person name="Duan Y."/>
            <person name="Cao H."/>
            <person name="Xiong S."/>
            <person name="Wang X."/>
            <person name="Wei L."/>
            <person name="Li C."/>
            <person name="Ma Q."/>
            <person name="Ju M."/>
            <person name="Zhao R."/>
            <person name="Li G."/>
            <person name="Mu C."/>
            <person name="Tian Q."/>
            <person name="Mei H."/>
            <person name="Zhang T."/>
            <person name="Gao T."/>
            <person name="Zhang H."/>
        </authorList>
    </citation>
    <scope>NUCLEOTIDE SEQUENCE</scope>
    <source>
        <strain evidence="7">3651</strain>
    </source>
</reference>
<evidence type="ECO:0000256" key="5">
    <source>
        <dbReference type="ARBA" id="ARBA00023242"/>
    </source>
</evidence>
<evidence type="ECO:0000313" key="7">
    <source>
        <dbReference type="EMBL" id="KAK4438018.1"/>
    </source>
</evidence>
<reference evidence="7" key="1">
    <citation type="submission" date="2020-06" db="EMBL/GenBank/DDBJ databases">
        <authorList>
            <person name="Li T."/>
            <person name="Hu X."/>
            <person name="Zhang T."/>
            <person name="Song X."/>
            <person name="Zhang H."/>
            <person name="Dai N."/>
            <person name="Sheng W."/>
            <person name="Hou X."/>
            <person name="Wei L."/>
        </authorList>
    </citation>
    <scope>NUCLEOTIDE SEQUENCE</scope>
    <source>
        <strain evidence="7">3651</strain>
        <tissue evidence="7">Leaf</tissue>
    </source>
</reference>
<sequence>MVILKDSTQMANKTSQGRKRIQIKKIENLSHRKVAFSKRRVGVFKKASELCLLIGAKIGIIVHSVGKCVFAWGHPTADSVVDRFLSGGVDAGRTRENYPVTRTLAGL</sequence>